<dbReference type="InterPro" id="IPR019726">
    <property type="entry name" value="DUF2604"/>
</dbReference>
<dbReference type="Pfam" id="PF10790">
    <property type="entry name" value="DUF2604"/>
    <property type="match status" value="1"/>
</dbReference>
<evidence type="ECO:0000313" key="1">
    <source>
        <dbReference type="EMBL" id="KKN20668.1"/>
    </source>
</evidence>
<sequence>MNDNEKKIEITFVIQGKEFIVEVNIDQSIKAGVHKALEQVGQSGSHKDWELRTESGDLINMDSSWKDSNITSNTKLFLSKGAGRGGFANSKD</sequence>
<evidence type="ECO:0008006" key="2">
    <source>
        <dbReference type="Google" id="ProtNLM"/>
    </source>
</evidence>
<dbReference type="EMBL" id="LAZR01003219">
    <property type="protein sequence ID" value="KKN20668.1"/>
    <property type="molecule type" value="Genomic_DNA"/>
</dbReference>
<accession>A0A0F9RTU3</accession>
<protein>
    <recommendedName>
        <fullName evidence="2">Ubiquitin-like domain-containing protein</fullName>
    </recommendedName>
</protein>
<dbReference type="AlphaFoldDB" id="A0A0F9RTU3"/>
<reference evidence="1" key="1">
    <citation type="journal article" date="2015" name="Nature">
        <title>Complex archaea that bridge the gap between prokaryotes and eukaryotes.</title>
        <authorList>
            <person name="Spang A."/>
            <person name="Saw J.H."/>
            <person name="Jorgensen S.L."/>
            <person name="Zaremba-Niedzwiedzka K."/>
            <person name="Martijn J."/>
            <person name="Lind A.E."/>
            <person name="van Eijk R."/>
            <person name="Schleper C."/>
            <person name="Guy L."/>
            <person name="Ettema T.J."/>
        </authorList>
    </citation>
    <scope>NUCLEOTIDE SEQUENCE</scope>
</reference>
<proteinExistence type="predicted"/>
<gene>
    <name evidence="1" type="ORF">LCGC14_0933180</name>
</gene>
<name>A0A0F9RTU3_9ZZZZ</name>
<comment type="caution">
    <text evidence="1">The sequence shown here is derived from an EMBL/GenBank/DDBJ whole genome shotgun (WGS) entry which is preliminary data.</text>
</comment>
<organism evidence="1">
    <name type="scientific">marine sediment metagenome</name>
    <dbReference type="NCBI Taxonomy" id="412755"/>
    <lineage>
        <taxon>unclassified sequences</taxon>
        <taxon>metagenomes</taxon>
        <taxon>ecological metagenomes</taxon>
    </lineage>
</organism>